<evidence type="ECO:0000256" key="1">
    <source>
        <dbReference type="ARBA" id="ARBA00022722"/>
    </source>
</evidence>
<sequence>MFSVQKSKIKCYYCSKFGHFRRKCRNGSTTASSSATNRRYREYRSPKLRRHPHVPSPIGSSVSSDEFHCNTLRGNKLIFKANLEQGLYYAYPNIEPKYASSVEKAIKIEGKPNDLMTWHERFGHANVDYILKTSRLDAVRGLPKLKKSLNFECVPCRLNKYKRVSFQSIECTRSKAPLNLLHCYVWEPSNVIGKRGEKYCLSVLDDYSCRMFIFPMCHKSDTYDILAKFIIRAERQLGLKIKAIHSDIGGEFIASILTDFLVERGIKHEFLA</sequence>
<accession>A0A8X6WV42</accession>
<dbReference type="GO" id="GO:0015074">
    <property type="term" value="P:DNA integration"/>
    <property type="evidence" value="ECO:0007669"/>
    <property type="project" value="UniProtKB-KW"/>
</dbReference>
<dbReference type="AlphaFoldDB" id="A0A8X6WV42"/>
<feature type="domain" description="Integrase catalytic" evidence="13">
    <location>
        <begin position="173"/>
        <end position="272"/>
    </location>
</feature>
<keyword evidence="8" id="KW-0808">Transferase</keyword>
<dbReference type="Gene3D" id="3.30.420.10">
    <property type="entry name" value="Ribonuclease H-like superfamily/Ribonuclease H"/>
    <property type="match status" value="1"/>
</dbReference>
<evidence type="ECO:0000259" key="13">
    <source>
        <dbReference type="PROSITE" id="PS50994"/>
    </source>
</evidence>
<evidence type="ECO:0000256" key="3">
    <source>
        <dbReference type="ARBA" id="ARBA00022759"/>
    </source>
</evidence>
<evidence type="ECO:0000256" key="8">
    <source>
        <dbReference type="ARBA" id="ARBA00022932"/>
    </source>
</evidence>
<dbReference type="PANTHER" id="PTHR42648:SF11">
    <property type="entry name" value="TRANSPOSON TY4-P GAG-POL POLYPROTEIN"/>
    <property type="match status" value="1"/>
</dbReference>
<dbReference type="Pfam" id="PF00665">
    <property type="entry name" value="rve"/>
    <property type="match status" value="1"/>
</dbReference>
<keyword evidence="3" id="KW-0255">Endonuclease</keyword>
<evidence type="ECO:0000256" key="2">
    <source>
        <dbReference type="ARBA" id="ARBA00022723"/>
    </source>
</evidence>
<keyword evidence="7" id="KW-0695">RNA-directed DNA polymerase</keyword>
<dbReference type="SUPFAM" id="SSF53098">
    <property type="entry name" value="Ribonuclease H-like"/>
    <property type="match status" value="1"/>
</dbReference>
<evidence type="ECO:0000259" key="12">
    <source>
        <dbReference type="PROSITE" id="PS50158"/>
    </source>
</evidence>
<evidence type="ECO:0000313" key="15">
    <source>
        <dbReference type="Proteomes" id="UP000886998"/>
    </source>
</evidence>
<dbReference type="InterPro" id="IPR012337">
    <property type="entry name" value="RNaseH-like_sf"/>
</dbReference>
<dbReference type="Proteomes" id="UP000886998">
    <property type="component" value="Unassembled WGS sequence"/>
</dbReference>
<dbReference type="InterPro" id="IPR001584">
    <property type="entry name" value="Integrase_cat-core"/>
</dbReference>
<evidence type="ECO:0000256" key="5">
    <source>
        <dbReference type="ARBA" id="ARBA00022842"/>
    </source>
</evidence>
<dbReference type="GO" id="GO:0004519">
    <property type="term" value="F:endonuclease activity"/>
    <property type="evidence" value="ECO:0007669"/>
    <property type="project" value="UniProtKB-KW"/>
</dbReference>
<reference evidence="14" key="1">
    <citation type="submission" date="2020-08" db="EMBL/GenBank/DDBJ databases">
        <title>Multicomponent nature underlies the extraordinary mechanical properties of spider dragline silk.</title>
        <authorList>
            <person name="Kono N."/>
            <person name="Nakamura H."/>
            <person name="Mori M."/>
            <person name="Yoshida Y."/>
            <person name="Ohtoshi R."/>
            <person name="Malay A.D."/>
            <person name="Moran D.A.P."/>
            <person name="Tomita M."/>
            <person name="Numata K."/>
            <person name="Arakawa K."/>
        </authorList>
    </citation>
    <scope>NUCLEOTIDE SEQUENCE</scope>
</reference>
<proteinExistence type="predicted"/>
<dbReference type="EMBL" id="BMAV01001984">
    <property type="protein sequence ID" value="GFY40581.1"/>
    <property type="molecule type" value="Genomic_DNA"/>
</dbReference>
<dbReference type="GO" id="GO:0003676">
    <property type="term" value="F:nucleic acid binding"/>
    <property type="evidence" value="ECO:0007669"/>
    <property type="project" value="InterPro"/>
</dbReference>
<evidence type="ECO:0000256" key="6">
    <source>
        <dbReference type="ARBA" id="ARBA00022908"/>
    </source>
</evidence>
<evidence type="ECO:0000256" key="7">
    <source>
        <dbReference type="ARBA" id="ARBA00022918"/>
    </source>
</evidence>
<name>A0A8X6WV42_9ARAC</name>
<evidence type="ECO:0000313" key="14">
    <source>
        <dbReference type="EMBL" id="GFY40581.1"/>
    </source>
</evidence>
<feature type="region of interest" description="Disordered" evidence="11">
    <location>
        <begin position="25"/>
        <end position="59"/>
    </location>
</feature>
<dbReference type="PROSITE" id="PS50994">
    <property type="entry name" value="INTEGRASE"/>
    <property type="match status" value="1"/>
</dbReference>
<dbReference type="GO" id="GO:0003964">
    <property type="term" value="F:RNA-directed DNA polymerase activity"/>
    <property type="evidence" value="ECO:0007669"/>
    <property type="project" value="UniProtKB-KW"/>
</dbReference>
<dbReference type="GO" id="GO:0006310">
    <property type="term" value="P:DNA recombination"/>
    <property type="evidence" value="ECO:0007669"/>
    <property type="project" value="UniProtKB-KW"/>
</dbReference>
<organism evidence="14 15">
    <name type="scientific">Trichonephila inaurata madagascariensis</name>
    <dbReference type="NCBI Taxonomy" id="2747483"/>
    <lineage>
        <taxon>Eukaryota</taxon>
        <taxon>Metazoa</taxon>
        <taxon>Ecdysozoa</taxon>
        <taxon>Arthropoda</taxon>
        <taxon>Chelicerata</taxon>
        <taxon>Arachnida</taxon>
        <taxon>Araneae</taxon>
        <taxon>Araneomorphae</taxon>
        <taxon>Entelegynae</taxon>
        <taxon>Araneoidea</taxon>
        <taxon>Nephilidae</taxon>
        <taxon>Trichonephila</taxon>
        <taxon>Trichonephila inaurata</taxon>
    </lineage>
</organism>
<keyword evidence="15" id="KW-1185">Reference proteome</keyword>
<dbReference type="InterPro" id="IPR039537">
    <property type="entry name" value="Retrotran_Ty1/copia-like"/>
</dbReference>
<keyword evidence="10" id="KW-0862">Zinc</keyword>
<keyword evidence="4" id="KW-0378">Hydrolase</keyword>
<protein>
    <submittedName>
        <fullName evidence="14">Retrovirus-related Pol polyprotein from transposon TNT 1-94</fullName>
    </submittedName>
</protein>
<keyword evidence="8" id="KW-0239">DNA-directed DNA polymerase</keyword>
<keyword evidence="8" id="KW-0548">Nucleotidyltransferase</keyword>
<gene>
    <name evidence="14" type="primary">POLX_2379</name>
    <name evidence="14" type="ORF">TNIN_428171</name>
</gene>
<dbReference type="InterPro" id="IPR001878">
    <property type="entry name" value="Znf_CCHC"/>
</dbReference>
<dbReference type="InterPro" id="IPR036397">
    <property type="entry name" value="RNaseH_sf"/>
</dbReference>
<feature type="domain" description="CCHC-type" evidence="12">
    <location>
        <begin position="10"/>
        <end position="26"/>
    </location>
</feature>
<dbReference type="InterPro" id="IPR036875">
    <property type="entry name" value="Znf_CCHC_sf"/>
</dbReference>
<dbReference type="PROSITE" id="PS50158">
    <property type="entry name" value="ZF_CCHC"/>
    <property type="match status" value="1"/>
</dbReference>
<dbReference type="PANTHER" id="PTHR42648">
    <property type="entry name" value="TRANSPOSASE, PUTATIVE-RELATED"/>
    <property type="match status" value="1"/>
</dbReference>
<dbReference type="GO" id="GO:0003887">
    <property type="term" value="F:DNA-directed DNA polymerase activity"/>
    <property type="evidence" value="ECO:0007669"/>
    <property type="project" value="UniProtKB-KW"/>
</dbReference>
<evidence type="ECO:0000256" key="10">
    <source>
        <dbReference type="PROSITE-ProRule" id="PRU00047"/>
    </source>
</evidence>
<dbReference type="Pfam" id="PF13976">
    <property type="entry name" value="gag_pre-integrs"/>
    <property type="match status" value="1"/>
</dbReference>
<evidence type="ECO:0000256" key="11">
    <source>
        <dbReference type="SAM" id="MobiDB-lite"/>
    </source>
</evidence>
<keyword evidence="5" id="KW-0460">Magnesium</keyword>
<dbReference type="SMART" id="SM00343">
    <property type="entry name" value="ZnF_C2HC"/>
    <property type="match status" value="1"/>
</dbReference>
<keyword evidence="6" id="KW-0229">DNA integration</keyword>
<dbReference type="OrthoDB" id="413361at2759"/>
<evidence type="ECO:0000256" key="4">
    <source>
        <dbReference type="ARBA" id="ARBA00022801"/>
    </source>
</evidence>
<keyword evidence="2" id="KW-0479">Metal-binding</keyword>
<keyword evidence="10" id="KW-0863">Zinc-finger</keyword>
<keyword evidence="9" id="KW-0233">DNA recombination</keyword>
<dbReference type="InterPro" id="IPR025724">
    <property type="entry name" value="GAG-pre-integrase_dom"/>
</dbReference>
<dbReference type="GO" id="GO:0016787">
    <property type="term" value="F:hydrolase activity"/>
    <property type="evidence" value="ECO:0007669"/>
    <property type="project" value="UniProtKB-KW"/>
</dbReference>
<evidence type="ECO:0000256" key="9">
    <source>
        <dbReference type="ARBA" id="ARBA00023172"/>
    </source>
</evidence>
<dbReference type="SUPFAM" id="SSF57756">
    <property type="entry name" value="Retrovirus zinc finger-like domains"/>
    <property type="match status" value="1"/>
</dbReference>
<dbReference type="Gene3D" id="4.10.60.10">
    <property type="entry name" value="Zinc finger, CCHC-type"/>
    <property type="match status" value="1"/>
</dbReference>
<dbReference type="GO" id="GO:0008270">
    <property type="term" value="F:zinc ion binding"/>
    <property type="evidence" value="ECO:0007669"/>
    <property type="project" value="UniProtKB-KW"/>
</dbReference>
<comment type="caution">
    <text evidence="14">The sequence shown here is derived from an EMBL/GenBank/DDBJ whole genome shotgun (WGS) entry which is preliminary data.</text>
</comment>
<keyword evidence="1" id="KW-0540">Nuclease</keyword>